<reference evidence="2" key="1">
    <citation type="journal article" date="2020" name="New Phytol.">
        <title>Comparative genomics reveals dynamic genome evolution in host specialist ectomycorrhizal fungi.</title>
        <authorList>
            <person name="Lofgren L.A."/>
            <person name="Nguyen N.H."/>
            <person name="Vilgalys R."/>
            <person name="Ruytinx J."/>
            <person name="Liao H.L."/>
            <person name="Branco S."/>
            <person name="Kuo A."/>
            <person name="LaButti K."/>
            <person name="Lipzen A."/>
            <person name="Andreopoulos W."/>
            <person name="Pangilinan J."/>
            <person name="Riley R."/>
            <person name="Hundley H."/>
            <person name="Na H."/>
            <person name="Barry K."/>
            <person name="Grigoriev I.V."/>
            <person name="Stajich J.E."/>
            <person name="Kennedy P.G."/>
        </authorList>
    </citation>
    <scope>NUCLEOTIDE SEQUENCE</scope>
    <source>
        <strain evidence="2">FC423</strain>
    </source>
</reference>
<feature type="transmembrane region" description="Helical" evidence="1">
    <location>
        <begin position="15"/>
        <end position="36"/>
    </location>
</feature>
<keyword evidence="3" id="KW-1185">Reference proteome</keyword>
<dbReference type="EMBL" id="JABBWM010000067">
    <property type="protein sequence ID" value="KAG2097004.1"/>
    <property type="molecule type" value="Genomic_DNA"/>
</dbReference>
<sequence length="212" mass="23108">MTIRTYALYGGSKRLLTWLTGIMITLAIAVSAGSFGQFSGDAVILPGVGCYETFTAATYAILFTLLCAYSNVVSEPPVLAYKIFKTRRFLQFSSVARRNVIDIIFHDGAMYFGAMVLVNVLNTMTYYVSERMNIDGVTNHLQLDQSASVDIRGSLSTLTSCLSVTLVSRLMLNLHKSMDTGILSIPSQDEGPSLAVLTTRVNLQSAISSHHC</sequence>
<feature type="transmembrane region" description="Helical" evidence="1">
    <location>
        <begin position="100"/>
        <end position="121"/>
    </location>
</feature>
<dbReference type="OrthoDB" id="2686513at2759"/>
<name>A0A9P7JPV9_9AGAM</name>
<evidence type="ECO:0000313" key="3">
    <source>
        <dbReference type="Proteomes" id="UP000823399"/>
    </source>
</evidence>
<keyword evidence="1" id="KW-0812">Transmembrane</keyword>
<dbReference type="AlphaFoldDB" id="A0A9P7JPV9"/>
<comment type="caution">
    <text evidence="2">The sequence shown here is derived from an EMBL/GenBank/DDBJ whole genome shotgun (WGS) entry which is preliminary data.</text>
</comment>
<evidence type="ECO:0000256" key="1">
    <source>
        <dbReference type="SAM" id="Phobius"/>
    </source>
</evidence>
<accession>A0A9P7JPV9</accession>
<proteinExistence type="predicted"/>
<organism evidence="2 3">
    <name type="scientific">Suillus discolor</name>
    <dbReference type="NCBI Taxonomy" id="1912936"/>
    <lineage>
        <taxon>Eukaryota</taxon>
        <taxon>Fungi</taxon>
        <taxon>Dikarya</taxon>
        <taxon>Basidiomycota</taxon>
        <taxon>Agaricomycotina</taxon>
        <taxon>Agaricomycetes</taxon>
        <taxon>Agaricomycetidae</taxon>
        <taxon>Boletales</taxon>
        <taxon>Suillineae</taxon>
        <taxon>Suillaceae</taxon>
        <taxon>Suillus</taxon>
    </lineage>
</organism>
<keyword evidence="1" id="KW-1133">Transmembrane helix</keyword>
<protein>
    <submittedName>
        <fullName evidence="2">Uncharacterized protein</fullName>
    </submittedName>
</protein>
<dbReference type="GeneID" id="64704345"/>
<dbReference type="RefSeq" id="XP_041288400.1">
    <property type="nucleotide sequence ID" value="XM_041442086.1"/>
</dbReference>
<evidence type="ECO:0000313" key="2">
    <source>
        <dbReference type="EMBL" id="KAG2097004.1"/>
    </source>
</evidence>
<gene>
    <name evidence="2" type="ORF">F5147DRAFT_778145</name>
</gene>
<dbReference type="Proteomes" id="UP000823399">
    <property type="component" value="Unassembled WGS sequence"/>
</dbReference>
<keyword evidence="1" id="KW-0472">Membrane</keyword>